<reference evidence="1" key="1">
    <citation type="journal article" date="2005" name="Genome Res.">
        <title>Gene and alternative splicing annotation with AIR.</title>
        <authorList>
            <person name="Florea L."/>
            <person name="Di Francesco V."/>
            <person name="Miller J."/>
            <person name="Turner R."/>
            <person name="Yao A."/>
            <person name="Harris M."/>
            <person name="Walenz B."/>
            <person name="Mobarry C."/>
            <person name="Merkulov G.V."/>
            <person name="Charlab R."/>
            <person name="Dew I."/>
            <person name="Deng Z."/>
            <person name="Istrail S."/>
            <person name="Li P."/>
            <person name="Sutton G."/>
        </authorList>
    </citation>
    <scope>NUCLEOTIDE SEQUENCE</scope>
    <source>
        <strain evidence="1">BN</strain>
    </source>
</reference>
<dbReference type="EMBL" id="CH473970">
    <property type="protein sequence ID" value="EDM08890.1"/>
    <property type="molecule type" value="Genomic_DNA"/>
</dbReference>
<accession>A6IWI4</accession>
<evidence type="ECO:0000313" key="1">
    <source>
        <dbReference type="EMBL" id="EDM08889.1"/>
    </source>
</evidence>
<proteinExistence type="predicted"/>
<sequence length="136" mass="15049">MMSSVPSVQPFESHMHLEENIRHPERIHTQSPVSLVCTWDCTVSLCRVTICFSGVYLVNVHSCTQTRGAWILHAHLVSSFEYHCADPTSHSPRLGVTSVPCCPASNMAVLGPHQDRGLVNVCTQKARPKCALGQLW</sequence>
<evidence type="ECO:0000313" key="2">
    <source>
        <dbReference type="Proteomes" id="UP000234681"/>
    </source>
</evidence>
<protein>
    <submittedName>
        <fullName evidence="1">RCG43133, isoform CRA_c</fullName>
    </submittedName>
</protein>
<reference evidence="1 2" key="2">
    <citation type="submission" date="2005-09" db="EMBL/GenBank/DDBJ databases">
        <authorList>
            <person name="Mural R.J."/>
            <person name="Li P.W."/>
            <person name="Adams M.D."/>
            <person name="Amanatides P.G."/>
            <person name="Baden-Tillson H."/>
            <person name="Barnstead M."/>
            <person name="Chin S.H."/>
            <person name="Dew I."/>
            <person name="Evans C.A."/>
            <person name="Ferriera S."/>
            <person name="Flanigan M."/>
            <person name="Fosler C."/>
            <person name="Glodek A."/>
            <person name="Gu Z."/>
            <person name="Holt R.A."/>
            <person name="Jennings D."/>
            <person name="Kraft C.L."/>
            <person name="Lu F."/>
            <person name="Nguyen T."/>
            <person name="Nusskern D.R."/>
            <person name="Pfannkoch C.M."/>
            <person name="Sitter C."/>
            <person name="Sutton G.G."/>
            <person name="Venter J.C."/>
            <person name="Wang Z."/>
            <person name="Woodage T."/>
            <person name="Zheng X.H."/>
            <person name="Zhong F."/>
        </authorList>
    </citation>
    <scope>NUCLEOTIDE SEQUENCE [LARGE SCALE GENOMIC DNA]</scope>
    <source>
        <strain evidence="1">BN</strain>
        <strain evidence="2">BN, Sprague-Dawley</strain>
    </source>
</reference>
<name>A6IWI4_RAT</name>
<dbReference type="AlphaFoldDB" id="A6IWI4"/>
<dbReference type="Proteomes" id="UP000234681">
    <property type="component" value="Chromosome 16"/>
</dbReference>
<gene>
    <name evidence="1" type="ORF">rCG_43133</name>
</gene>
<dbReference type="EMBL" id="CH473970">
    <property type="protein sequence ID" value="EDM08889.1"/>
    <property type="molecule type" value="Genomic_DNA"/>
</dbReference>
<organism evidence="1 2">
    <name type="scientific">Rattus norvegicus</name>
    <name type="common">Rat</name>
    <dbReference type="NCBI Taxonomy" id="10116"/>
    <lineage>
        <taxon>Eukaryota</taxon>
        <taxon>Metazoa</taxon>
        <taxon>Chordata</taxon>
        <taxon>Craniata</taxon>
        <taxon>Vertebrata</taxon>
        <taxon>Euteleostomi</taxon>
        <taxon>Mammalia</taxon>
        <taxon>Eutheria</taxon>
        <taxon>Euarchontoglires</taxon>
        <taxon>Glires</taxon>
        <taxon>Rodentia</taxon>
        <taxon>Myomorpha</taxon>
        <taxon>Muroidea</taxon>
        <taxon>Muridae</taxon>
        <taxon>Murinae</taxon>
        <taxon>Rattus</taxon>
    </lineage>
</organism>